<organism evidence="6 7">
    <name type="scientific">Pigmentiphaga daeguensis</name>
    <dbReference type="NCBI Taxonomy" id="414049"/>
    <lineage>
        <taxon>Bacteria</taxon>
        <taxon>Pseudomonadati</taxon>
        <taxon>Pseudomonadota</taxon>
        <taxon>Betaproteobacteria</taxon>
        <taxon>Burkholderiales</taxon>
        <taxon>Alcaligenaceae</taxon>
        <taxon>Pigmentiphaga</taxon>
    </lineage>
</organism>
<keyword evidence="3" id="KW-0804">Transcription</keyword>
<dbReference type="Gene3D" id="1.10.10.10">
    <property type="entry name" value="Winged helix-like DNA-binding domain superfamily/Winged helix DNA-binding domain"/>
    <property type="match status" value="1"/>
</dbReference>
<dbReference type="InterPro" id="IPR016032">
    <property type="entry name" value="Sig_transdc_resp-reg_C-effctor"/>
</dbReference>
<dbReference type="PROSITE" id="PS00622">
    <property type="entry name" value="HTH_LUXR_1"/>
    <property type="match status" value="1"/>
</dbReference>
<dbReference type="PROSITE" id="PS50043">
    <property type="entry name" value="HTH_LUXR_2"/>
    <property type="match status" value="1"/>
</dbReference>
<evidence type="ECO:0000256" key="2">
    <source>
        <dbReference type="ARBA" id="ARBA00023125"/>
    </source>
</evidence>
<accession>A0ABN1BYG4</accession>
<dbReference type="Pfam" id="PF00196">
    <property type="entry name" value="GerE"/>
    <property type="match status" value="1"/>
</dbReference>
<feature type="domain" description="HTH luxR-type" evidence="4">
    <location>
        <begin position="137"/>
        <end position="203"/>
    </location>
</feature>
<dbReference type="PRINTS" id="PR00038">
    <property type="entry name" value="HTHLUXR"/>
</dbReference>
<keyword evidence="2" id="KW-0238">DNA-binding</keyword>
<evidence type="ECO:0000313" key="7">
    <source>
        <dbReference type="Proteomes" id="UP001501706"/>
    </source>
</evidence>
<dbReference type="InterPro" id="IPR000014">
    <property type="entry name" value="PAS"/>
</dbReference>
<dbReference type="SMART" id="SM00091">
    <property type="entry name" value="PAS"/>
    <property type="match status" value="1"/>
</dbReference>
<dbReference type="InterPro" id="IPR000792">
    <property type="entry name" value="Tscrpt_reg_LuxR_C"/>
</dbReference>
<feature type="domain" description="PAS" evidence="5">
    <location>
        <begin position="50"/>
        <end position="75"/>
    </location>
</feature>
<dbReference type="EMBL" id="BAAAEN010000009">
    <property type="protein sequence ID" value="GAA0507834.1"/>
    <property type="molecule type" value="Genomic_DNA"/>
</dbReference>
<dbReference type="SUPFAM" id="SSF46894">
    <property type="entry name" value="C-terminal effector domain of the bipartite response regulators"/>
    <property type="match status" value="1"/>
</dbReference>
<reference evidence="6 7" key="1">
    <citation type="journal article" date="2019" name="Int. J. Syst. Evol. Microbiol.">
        <title>The Global Catalogue of Microorganisms (GCM) 10K type strain sequencing project: providing services to taxonomists for standard genome sequencing and annotation.</title>
        <authorList>
            <consortium name="The Broad Institute Genomics Platform"/>
            <consortium name="The Broad Institute Genome Sequencing Center for Infectious Disease"/>
            <person name="Wu L."/>
            <person name="Ma J."/>
        </authorList>
    </citation>
    <scope>NUCLEOTIDE SEQUENCE [LARGE SCALE GENOMIC DNA]</scope>
    <source>
        <strain evidence="6 7">JCM 14330</strain>
    </source>
</reference>
<keyword evidence="1" id="KW-0805">Transcription regulation</keyword>
<comment type="caution">
    <text evidence="6">The sequence shown here is derived from an EMBL/GenBank/DDBJ whole genome shotgun (WGS) entry which is preliminary data.</text>
</comment>
<sequence length="203" mass="22721">MILCAWPSIRGKPIAASPMTAALPTPLDLAFELAPVGLLVTRDRVIERCNRAFAGMFGYSRQQLVGQTTEMLYPSHAEYEDIGARGVRSMLAEGIHRDERIMVHRNGELFWCAVSGQPVDPAQPYACAIWVFEDLRPVRPVRLALTPREREISAQILAGRTSKQIAKDLALSPRTVETYRLRLMRKLEARTVGELISRLLGLP</sequence>
<dbReference type="CDD" id="cd06170">
    <property type="entry name" value="LuxR_C_like"/>
    <property type="match status" value="1"/>
</dbReference>
<proteinExistence type="predicted"/>
<dbReference type="PANTHER" id="PTHR44688:SF16">
    <property type="entry name" value="DNA-BINDING TRANSCRIPTIONAL ACTIVATOR DEVR_DOSR"/>
    <property type="match status" value="1"/>
</dbReference>
<evidence type="ECO:0000259" key="4">
    <source>
        <dbReference type="PROSITE" id="PS50043"/>
    </source>
</evidence>
<dbReference type="Proteomes" id="UP001501706">
    <property type="component" value="Unassembled WGS sequence"/>
</dbReference>
<evidence type="ECO:0000256" key="3">
    <source>
        <dbReference type="ARBA" id="ARBA00023163"/>
    </source>
</evidence>
<dbReference type="SMART" id="SM00421">
    <property type="entry name" value="HTH_LUXR"/>
    <property type="match status" value="1"/>
</dbReference>
<dbReference type="Pfam" id="PF13426">
    <property type="entry name" value="PAS_9"/>
    <property type="match status" value="1"/>
</dbReference>
<dbReference type="Gene3D" id="3.30.450.20">
    <property type="entry name" value="PAS domain"/>
    <property type="match status" value="1"/>
</dbReference>
<dbReference type="PROSITE" id="PS50112">
    <property type="entry name" value="PAS"/>
    <property type="match status" value="1"/>
</dbReference>
<dbReference type="InterPro" id="IPR035965">
    <property type="entry name" value="PAS-like_dom_sf"/>
</dbReference>
<dbReference type="InterPro" id="IPR036388">
    <property type="entry name" value="WH-like_DNA-bd_sf"/>
</dbReference>
<dbReference type="SUPFAM" id="SSF55785">
    <property type="entry name" value="PYP-like sensor domain (PAS domain)"/>
    <property type="match status" value="1"/>
</dbReference>
<keyword evidence="7" id="KW-1185">Reference proteome</keyword>
<dbReference type="PANTHER" id="PTHR44688">
    <property type="entry name" value="DNA-BINDING TRANSCRIPTIONAL ACTIVATOR DEVR_DOSR"/>
    <property type="match status" value="1"/>
</dbReference>
<dbReference type="CDD" id="cd00130">
    <property type="entry name" value="PAS"/>
    <property type="match status" value="1"/>
</dbReference>
<dbReference type="NCBIfam" id="TIGR00229">
    <property type="entry name" value="sensory_box"/>
    <property type="match status" value="1"/>
</dbReference>
<evidence type="ECO:0000256" key="1">
    <source>
        <dbReference type="ARBA" id="ARBA00023015"/>
    </source>
</evidence>
<evidence type="ECO:0000313" key="6">
    <source>
        <dbReference type="EMBL" id="GAA0507834.1"/>
    </source>
</evidence>
<evidence type="ECO:0000259" key="5">
    <source>
        <dbReference type="PROSITE" id="PS50112"/>
    </source>
</evidence>
<name>A0ABN1BYG4_9BURK</name>
<protein>
    <submittedName>
        <fullName evidence="6">LuxR C-terminal-related transcriptional regulator</fullName>
    </submittedName>
</protein>
<gene>
    <name evidence="6" type="ORF">GCM10009097_26130</name>
</gene>